<feature type="region of interest" description="Disordered" evidence="1">
    <location>
        <begin position="150"/>
        <end position="170"/>
    </location>
</feature>
<name>A0A350P8L9_9ALTE</name>
<dbReference type="Proteomes" id="UP000263517">
    <property type="component" value="Unassembled WGS sequence"/>
</dbReference>
<reference evidence="2 3" key="1">
    <citation type="journal article" date="2018" name="Nat. Biotechnol.">
        <title>A standardized bacterial taxonomy based on genome phylogeny substantially revises the tree of life.</title>
        <authorList>
            <person name="Parks D.H."/>
            <person name="Chuvochina M."/>
            <person name="Waite D.W."/>
            <person name="Rinke C."/>
            <person name="Skarshewski A."/>
            <person name="Chaumeil P.A."/>
            <person name="Hugenholtz P."/>
        </authorList>
    </citation>
    <scope>NUCLEOTIDE SEQUENCE [LARGE SCALE GENOMIC DNA]</scope>
    <source>
        <strain evidence="2">UBA11978</strain>
    </source>
</reference>
<gene>
    <name evidence="2" type="ORF">DCW74_18115</name>
</gene>
<evidence type="ECO:0000313" key="3">
    <source>
        <dbReference type="Proteomes" id="UP000263517"/>
    </source>
</evidence>
<dbReference type="AlphaFoldDB" id="A0A350P8L9"/>
<evidence type="ECO:0000256" key="1">
    <source>
        <dbReference type="SAM" id="MobiDB-lite"/>
    </source>
</evidence>
<sequence length="170" mass="18949">MSIEMQKQHTDLGTNEIHKRHSVMVEGGAMPRAKVMDQMVIDRYLINGSLSLSEHQAGEYILNQASKAGLFGRPLRYEAGSSSVRQGDSVFSDALMRYGRTMSLISRRFGDDNKKLVESVVLENKDVSQDLPLLSALKKSLDLVSQRRMAGGRNPLRHLKKVGGQPQPQQ</sequence>
<accession>A0A350P8L9</accession>
<evidence type="ECO:0000313" key="2">
    <source>
        <dbReference type="EMBL" id="HAW77636.1"/>
    </source>
</evidence>
<proteinExistence type="predicted"/>
<dbReference type="EMBL" id="DNAN01000630">
    <property type="protein sequence ID" value="HAW77636.1"/>
    <property type="molecule type" value="Genomic_DNA"/>
</dbReference>
<comment type="caution">
    <text evidence="2">The sequence shown here is derived from an EMBL/GenBank/DDBJ whole genome shotgun (WGS) entry which is preliminary data.</text>
</comment>
<organism evidence="2 3">
    <name type="scientific">Alteromonas australica</name>
    <dbReference type="NCBI Taxonomy" id="589873"/>
    <lineage>
        <taxon>Bacteria</taxon>
        <taxon>Pseudomonadati</taxon>
        <taxon>Pseudomonadota</taxon>
        <taxon>Gammaproteobacteria</taxon>
        <taxon>Alteromonadales</taxon>
        <taxon>Alteromonadaceae</taxon>
        <taxon>Alteromonas/Salinimonas group</taxon>
        <taxon>Alteromonas</taxon>
    </lineage>
</organism>
<protein>
    <submittedName>
        <fullName evidence="2">Uncharacterized protein</fullName>
    </submittedName>
</protein>